<dbReference type="RefSeq" id="YP_009508377.1">
    <property type="nucleotide sequence ID" value="NC_038979.1"/>
</dbReference>
<dbReference type="Proteomes" id="UP000240336">
    <property type="component" value="Segment"/>
</dbReference>
<evidence type="ECO:0000313" key="1">
    <source>
        <dbReference type="EMBL" id="ALM62226.1"/>
    </source>
</evidence>
<sequence>MAPIRPMTILLPLLLKPITQLSLFFVVLICLTCTPVALAEVNAMQFNGTHLVKPEFVRFPINQYLPSSHIDFGDSYQSLLDYVVQARYYRHYPDIMGYERHGNGYTGGDDGLWLILADADASGLGSMTVDFPGRWDGLAIKGTTTDNGLLSPHLQYPIIGITVFITSFSPELRFQPSNHVTYVVDVPCDRWDHALYVDFAANPLKQHWFAVHRRVVHINDANNPNRQHDPVPDHVHDEL</sequence>
<accession>A0A0S1WF55</accession>
<dbReference type="GeneID" id="37619815"/>
<name>A0A0S1WF55_9VIRU</name>
<dbReference type="KEGG" id="vg:37619815"/>
<proteinExistence type="predicted"/>
<organism evidence="1 2">
    <name type="scientific">Soybean leaf-associated mycoflexivirus 1</name>
    <dbReference type="NCBI Taxonomy" id="1719047"/>
    <lineage>
        <taxon>Viruses</taxon>
        <taxon>Riboviria</taxon>
        <taxon>Orthornavirae</taxon>
        <taxon>Kitrinoviricota</taxon>
        <taxon>Alsuviricetes</taxon>
        <taxon>Tymovirales</taxon>
        <taxon>Deltaflexiviridae</taxon>
        <taxon>Deltaflexivirus</taxon>
        <taxon>Deltaflexivirus glycinis</taxon>
        <taxon>Soybean-associated deltaflexivirus 1</taxon>
    </lineage>
</organism>
<evidence type="ECO:0000313" key="2">
    <source>
        <dbReference type="Proteomes" id="UP000240336"/>
    </source>
</evidence>
<dbReference type="OrthoDB" id="38219at10239"/>
<keyword evidence="2" id="KW-1185">Reference proteome</keyword>
<protein>
    <submittedName>
        <fullName evidence="1">Uncharacterized protein</fullName>
    </submittedName>
</protein>
<dbReference type="EMBL" id="KT598226">
    <property type="protein sequence ID" value="ALM62226.1"/>
    <property type="molecule type" value="Genomic_RNA"/>
</dbReference>
<reference evidence="1 2" key="1">
    <citation type="journal article" date="2016" name="Virus Res.">
        <title>Novel mycoviruses discovered from metatranscriptomics survey of soybean phyllosphere phytobiomes.</title>
        <authorList>
            <person name="Marzano S.Y."/>
            <person name="Domier L.L."/>
        </authorList>
    </citation>
    <scope>NUCLEOTIDE SEQUENCE [LARGE SCALE GENOMIC DNA]</scope>
    <source>
        <strain evidence="1">SaNSRV1-1</strain>
    </source>
</reference>